<organism evidence="5 6">
    <name type="scientific">Allorhodopirellula heiligendammensis</name>
    <dbReference type="NCBI Taxonomy" id="2714739"/>
    <lineage>
        <taxon>Bacteria</taxon>
        <taxon>Pseudomonadati</taxon>
        <taxon>Planctomycetota</taxon>
        <taxon>Planctomycetia</taxon>
        <taxon>Pirellulales</taxon>
        <taxon>Pirellulaceae</taxon>
        <taxon>Allorhodopirellula</taxon>
    </lineage>
</organism>
<name>A0A5C6C671_9BACT</name>
<keyword evidence="6" id="KW-1185">Reference proteome</keyword>
<comment type="caution">
    <text evidence="5">The sequence shown here is derived from an EMBL/GenBank/DDBJ whole genome shotgun (WGS) entry which is preliminary data.</text>
</comment>
<dbReference type="Pfam" id="PF07593">
    <property type="entry name" value="UnbV_ASPIC"/>
    <property type="match status" value="1"/>
</dbReference>
<dbReference type="InterPro" id="IPR011519">
    <property type="entry name" value="UnbV_ASPIC"/>
</dbReference>
<feature type="domain" description="ASPIC/UnbV" evidence="4">
    <location>
        <begin position="937"/>
        <end position="1003"/>
    </location>
</feature>
<evidence type="ECO:0000256" key="3">
    <source>
        <dbReference type="SAM" id="MobiDB-lite"/>
    </source>
</evidence>
<evidence type="ECO:0000313" key="5">
    <source>
        <dbReference type="EMBL" id="TWU19648.1"/>
    </source>
</evidence>
<evidence type="ECO:0000256" key="2">
    <source>
        <dbReference type="PROSITE-ProRule" id="PRU00339"/>
    </source>
</evidence>
<dbReference type="Pfam" id="PF13517">
    <property type="entry name" value="FG-GAP_3"/>
    <property type="match status" value="2"/>
</dbReference>
<gene>
    <name evidence="5" type="ORF">Poly21_18230</name>
</gene>
<dbReference type="PANTHER" id="PTHR16026:SF0">
    <property type="entry name" value="CARTILAGE ACIDIC PROTEIN 1"/>
    <property type="match status" value="1"/>
</dbReference>
<dbReference type="PANTHER" id="PTHR16026">
    <property type="entry name" value="CARTILAGE ACIDIC PROTEIN 1"/>
    <property type="match status" value="1"/>
</dbReference>
<accession>A0A5C6C671</accession>
<evidence type="ECO:0000259" key="4">
    <source>
        <dbReference type="Pfam" id="PF07593"/>
    </source>
</evidence>
<dbReference type="SUPFAM" id="SSF69318">
    <property type="entry name" value="Integrin alpha N-terminal domain"/>
    <property type="match status" value="1"/>
</dbReference>
<dbReference type="SUPFAM" id="SSF48452">
    <property type="entry name" value="TPR-like"/>
    <property type="match status" value="1"/>
</dbReference>
<keyword evidence="1" id="KW-0732">Signal</keyword>
<feature type="compositionally biased region" description="Basic and acidic residues" evidence="3">
    <location>
        <begin position="471"/>
        <end position="481"/>
    </location>
</feature>
<dbReference type="Gene3D" id="2.130.10.130">
    <property type="entry name" value="Integrin alpha, N-terminal"/>
    <property type="match status" value="2"/>
</dbReference>
<dbReference type="Gene3D" id="1.25.40.10">
    <property type="entry name" value="Tetratricopeptide repeat domain"/>
    <property type="match status" value="2"/>
</dbReference>
<protein>
    <submittedName>
        <fullName evidence="5">ASPIC and UnbV</fullName>
    </submittedName>
</protein>
<proteinExistence type="predicted"/>
<evidence type="ECO:0000256" key="1">
    <source>
        <dbReference type="ARBA" id="ARBA00022729"/>
    </source>
</evidence>
<dbReference type="EMBL" id="SJPU01000001">
    <property type="protein sequence ID" value="TWU19648.1"/>
    <property type="molecule type" value="Genomic_DNA"/>
</dbReference>
<reference evidence="5 6" key="1">
    <citation type="journal article" date="2020" name="Antonie Van Leeuwenhoek">
        <title>Rhodopirellula heiligendammensis sp. nov., Rhodopirellula pilleata sp. nov., and Rhodopirellula solitaria sp. nov. isolated from natural or artificial marine surfaces in Northern Germany and California, USA, and emended description of the genus Rhodopirellula.</title>
        <authorList>
            <person name="Kallscheuer N."/>
            <person name="Wiegand S."/>
            <person name="Jogler M."/>
            <person name="Boedeker C."/>
            <person name="Peeters S.H."/>
            <person name="Rast P."/>
            <person name="Heuer A."/>
            <person name="Jetten M.S.M."/>
            <person name="Rohde M."/>
            <person name="Jogler C."/>
        </authorList>
    </citation>
    <scope>NUCLEOTIDE SEQUENCE [LARGE SCALE GENOMIC DNA]</scope>
    <source>
        <strain evidence="5 6">Poly21</strain>
    </source>
</reference>
<dbReference type="InterPro" id="IPR011990">
    <property type="entry name" value="TPR-like_helical_dom_sf"/>
</dbReference>
<feature type="region of interest" description="Disordered" evidence="3">
    <location>
        <begin position="462"/>
        <end position="481"/>
    </location>
</feature>
<feature type="repeat" description="TPR" evidence="2">
    <location>
        <begin position="295"/>
        <end position="328"/>
    </location>
</feature>
<dbReference type="InterPro" id="IPR019734">
    <property type="entry name" value="TPR_rpt"/>
</dbReference>
<sequence length="1019" mass="111618">MFPCQSLLDRANVLILLLTTLLCSAVLFVCGCRREETGRVKSPADSSEVIAEASDRARGEADPLAAAMAQMQRGHPEKALHAVEEILGSQPKNIEALGAAVEIHSRQGGFAEAADYGVRLANADPRDAPALLIRCFDWNLRAGRYALAEANLLAALELAPRDVAARRLLVQLLNSQGRRIETRSHVEELIRGKAVAWPEILSLIDMRGPFTLVSFDEAIDVAKVSLFSLGKLRTSYAGFESKPAQVIESAERILEACPESASAWAFYGRLLVENGRERDIPDWLSDVPPGMSGQPEYWTTLGTWLQRADRHAEAIRAYGEALRLDSGNREALRDLIVSLDKMGAEEQSLAARQQLAILDQIFRTARDADAEQSMWIATEMQKLTRPWEALAWMMHAAQISGNLGQLIPELDRRASIVAQWEAATNPELIATSRVAKLLGFELENYPLPNLDEIADVDVTSIASMSPNSQPPDRDPPPAEDPRMIRFDDVASEVGIDVTTETGFFAQPDSYYSYQVDGSGIGVLDYDLDGRPDVYVMQSGGPPNDAQGSEPNVLFRQVPGRSFADVTLQAQTTDRNFGAGVAVGDVNQDGFPDLLLGNVGASVLFINQGDGSFRNASELLQENPATWTSSFAIADLSGDHLPELIQVNYIDDPTAFEVKCAGGYLLCQPQRFHPATDRVLKANADGTFATWKSITTIADQPKLGLGLVVANFDKQHGNDFFVSNDGDLNHYWNSVPSDDASEDRFTLVESAGLRGCSIGQGGTSQACMGIAAGDFNRDGLLDMYITNFYHEPVNLFVQNRLGFFTDQVTRFGLSEPSMSMLGFGTQSRDFDNDGWLDLATLNGHVFDASDQGVPFRMKAQLMTGDRRGFTLEQPDTAGAYWQREQLGRALATWDWNADGKMDLIANHLDQPVAVLQNNSETPNWLQLELVGTTSERDAIGADVIITSGSESWTAFRTAGDGYMVSNEPVLHFGIGDHIKLDRVVVNWPSGRAQTFNDVSANARYLLVEDVAEPYQRPAAK</sequence>
<dbReference type="InterPro" id="IPR028994">
    <property type="entry name" value="Integrin_alpha_N"/>
</dbReference>
<dbReference type="RefSeq" id="WP_146406420.1">
    <property type="nucleotide sequence ID" value="NZ_SJPU01000001.1"/>
</dbReference>
<keyword evidence="2" id="KW-0802">TPR repeat</keyword>
<dbReference type="PROSITE" id="PS50005">
    <property type="entry name" value="TPR"/>
    <property type="match status" value="1"/>
</dbReference>
<dbReference type="AlphaFoldDB" id="A0A5C6C671"/>
<dbReference type="OrthoDB" id="5287961at2"/>
<evidence type="ECO:0000313" key="6">
    <source>
        <dbReference type="Proteomes" id="UP000319908"/>
    </source>
</evidence>
<dbReference type="Proteomes" id="UP000319908">
    <property type="component" value="Unassembled WGS sequence"/>
</dbReference>
<dbReference type="InterPro" id="IPR013517">
    <property type="entry name" value="FG-GAP"/>
</dbReference>
<dbReference type="InterPro" id="IPR027039">
    <property type="entry name" value="Crtac1"/>
</dbReference>